<evidence type="ECO:0000259" key="8">
    <source>
        <dbReference type="PROSITE" id="PS51352"/>
    </source>
</evidence>
<evidence type="ECO:0000256" key="7">
    <source>
        <dbReference type="SAM" id="Phobius"/>
    </source>
</evidence>
<feature type="region of interest" description="Disordered" evidence="6">
    <location>
        <begin position="49"/>
        <end position="73"/>
    </location>
</feature>
<keyword evidence="9" id="KW-0413">Isomerase</keyword>
<dbReference type="Pfam" id="PF13462">
    <property type="entry name" value="Thioredoxin_4"/>
    <property type="match status" value="1"/>
</dbReference>
<evidence type="ECO:0000256" key="2">
    <source>
        <dbReference type="ARBA" id="ARBA00022729"/>
    </source>
</evidence>
<dbReference type="PROSITE" id="PS51352">
    <property type="entry name" value="THIOREDOXIN_2"/>
    <property type="match status" value="1"/>
</dbReference>
<dbReference type="Gene3D" id="3.40.30.10">
    <property type="entry name" value="Glutaredoxin"/>
    <property type="match status" value="1"/>
</dbReference>
<evidence type="ECO:0000256" key="3">
    <source>
        <dbReference type="ARBA" id="ARBA00023002"/>
    </source>
</evidence>
<dbReference type="GO" id="GO:0016853">
    <property type="term" value="F:isomerase activity"/>
    <property type="evidence" value="ECO:0007669"/>
    <property type="project" value="UniProtKB-KW"/>
</dbReference>
<dbReference type="PANTHER" id="PTHR13887">
    <property type="entry name" value="GLUTATHIONE S-TRANSFERASE KAPPA"/>
    <property type="match status" value="1"/>
</dbReference>
<dbReference type="EMBL" id="FZNO01000033">
    <property type="protein sequence ID" value="SNR86518.1"/>
    <property type="molecule type" value="Genomic_DNA"/>
</dbReference>
<keyword evidence="7" id="KW-0812">Transmembrane</keyword>
<evidence type="ECO:0000313" key="10">
    <source>
        <dbReference type="Proteomes" id="UP000198403"/>
    </source>
</evidence>
<keyword evidence="7" id="KW-1133">Transmembrane helix</keyword>
<evidence type="ECO:0000256" key="4">
    <source>
        <dbReference type="ARBA" id="ARBA00023157"/>
    </source>
</evidence>
<feature type="transmembrane region" description="Helical" evidence="7">
    <location>
        <begin position="27"/>
        <end position="45"/>
    </location>
</feature>
<keyword evidence="3" id="KW-0560">Oxidoreductase</keyword>
<dbReference type="Proteomes" id="UP000198403">
    <property type="component" value="Unassembled WGS sequence"/>
</dbReference>
<keyword evidence="2" id="KW-0732">Signal</keyword>
<name>A0A238ZUC8_9ACTN</name>
<accession>A0A238ZUC8</accession>
<protein>
    <submittedName>
        <fullName evidence="9">Protein-disulfide isomerase</fullName>
    </submittedName>
</protein>
<dbReference type="InterPro" id="IPR013766">
    <property type="entry name" value="Thioredoxin_domain"/>
</dbReference>
<gene>
    <name evidence="9" type="ORF">SAMN06272737_1339</name>
</gene>
<organism evidence="9 10">
    <name type="scientific">Blastococcus mobilis</name>
    <dbReference type="NCBI Taxonomy" id="1938746"/>
    <lineage>
        <taxon>Bacteria</taxon>
        <taxon>Bacillati</taxon>
        <taxon>Actinomycetota</taxon>
        <taxon>Actinomycetes</taxon>
        <taxon>Geodermatophilales</taxon>
        <taxon>Geodermatophilaceae</taxon>
        <taxon>Blastococcus</taxon>
    </lineage>
</organism>
<dbReference type="SUPFAM" id="SSF52833">
    <property type="entry name" value="Thioredoxin-like"/>
    <property type="match status" value="1"/>
</dbReference>
<keyword evidence="4" id="KW-1015">Disulfide bond</keyword>
<keyword evidence="5" id="KW-0676">Redox-active center</keyword>
<keyword evidence="10" id="KW-1185">Reference proteome</keyword>
<dbReference type="AlphaFoldDB" id="A0A238ZUC8"/>
<evidence type="ECO:0000313" key="9">
    <source>
        <dbReference type="EMBL" id="SNR86518.1"/>
    </source>
</evidence>
<reference evidence="9 10" key="1">
    <citation type="submission" date="2017-06" db="EMBL/GenBank/DDBJ databases">
        <authorList>
            <person name="Kim H.J."/>
            <person name="Triplett B.A."/>
        </authorList>
    </citation>
    <scope>NUCLEOTIDE SEQUENCE [LARGE SCALE GENOMIC DNA]</scope>
    <source>
        <strain evidence="9 10">DSM 44272</strain>
    </source>
</reference>
<evidence type="ECO:0000256" key="6">
    <source>
        <dbReference type="SAM" id="MobiDB-lite"/>
    </source>
</evidence>
<feature type="domain" description="Thioredoxin" evidence="8">
    <location>
        <begin position="50"/>
        <end position="252"/>
    </location>
</feature>
<dbReference type="PANTHER" id="PTHR13887:SF14">
    <property type="entry name" value="DISULFIDE BOND FORMATION PROTEIN D"/>
    <property type="match status" value="1"/>
</dbReference>
<keyword evidence="7" id="KW-0472">Membrane</keyword>
<sequence>MPSPDPSTRSGSATGRSSTAQALRGPLIALAVVVVLGVVAVVWGLGRGDGKDGGGAPVADVRHDGGSETGEPADTLARRIPGDPLAQGDADAPVVLVMWEDFQCPFCAKFAQETEPVLVDRFVEDGILRLEWRDFPYFGEQSVQAARAARAAGEQGAFWQYHDAVYALGFPPNSGQLTDEVLTGVAADLGLDVERFTATMQSQQTLDAVTADFQEGQQLGIAGTPAFLVNGRPIMGAQPTDTFVEAIEQAAQQAASDG</sequence>
<evidence type="ECO:0000256" key="1">
    <source>
        <dbReference type="ARBA" id="ARBA00005791"/>
    </source>
</evidence>
<comment type="similarity">
    <text evidence="1">Belongs to the thioredoxin family. DsbA subfamily.</text>
</comment>
<dbReference type="InterPro" id="IPR036249">
    <property type="entry name" value="Thioredoxin-like_sf"/>
</dbReference>
<dbReference type="GO" id="GO:0016491">
    <property type="term" value="F:oxidoreductase activity"/>
    <property type="evidence" value="ECO:0007669"/>
    <property type="project" value="UniProtKB-KW"/>
</dbReference>
<dbReference type="InterPro" id="IPR012336">
    <property type="entry name" value="Thioredoxin-like_fold"/>
</dbReference>
<proteinExistence type="inferred from homology"/>
<evidence type="ECO:0000256" key="5">
    <source>
        <dbReference type="ARBA" id="ARBA00023284"/>
    </source>
</evidence>